<evidence type="ECO:0000256" key="1">
    <source>
        <dbReference type="SAM" id="Phobius"/>
    </source>
</evidence>
<keyword evidence="1" id="KW-0812">Transmembrane</keyword>
<name>A0A382VVN8_9ZZZZ</name>
<proteinExistence type="predicted"/>
<evidence type="ECO:0008006" key="3">
    <source>
        <dbReference type="Google" id="ProtNLM"/>
    </source>
</evidence>
<reference evidence="2" key="1">
    <citation type="submission" date="2018-05" db="EMBL/GenBank/DDBJ databases">
        <authorList>
            <person name="Lanie J.A."/>
            <person name="Ng W.-L."/>
            <person name="Kazmierczak K.M."/>
            <person name="Andrzejewski T.M."/>
            <person name="Davidsen T.M."/>
            <person name="Wayne K.J."/>
            <person name="Tettelin H."/>
            <person name="Glass J.I."/>
            <person name="Rusch D."/>
            <person name="Podicherti R."/>
            <person name="Tsui H.-C.T."/>
            <person name="Winkler M.E."/>
        </authorList>
    </citation>
    <scope>NUCLEOTIDE SEQUENCE</scope>
</reference>
<feature type="transmembrane region" description="Helical" evidence="1">
    <location>
        <begin position="62"/>
        <end position="80"/>
    </location>
</feature>
<organism evidence="2">
    <name type="scientific">marine metagenome</name>
    <dbReference type="NCBI Taxonomy" id="408172"/>
    <lineage>
        <taxon>unclassified sequences</taxon>
        <taxon>metagenomes</taxon>
        <taxon>ecological metagenomes</taxon>
    </lineage>
</organism>
<keyword evidence="1" id="KW-0472">Membrane</keyword>
<dbReference type="Gene3D" id="1.20.1250.20">
    <property type="entry name" value="MFS general substrate transporter like domains"/>
    <property type="match status" value="1"/>
</dbReference>
<dbReference type="InterPro" id="IPR036259">
    <property type="entry name" value="MFS_trans_sf"/>
</dbReference>
<dbReference type="AlphaFoldDB" id="A0A382VVN8"/>
<accession>A0A382VVN8</accession>
<dbReference type="EMBL" id="UINC01154990">
    <property type="protein sequence ID" value="SVD50577.1"/>
    <property type="molecule type" value="Genomic_DNA"/>
</dbReference>
<sequence length="83" mass="9249">MLLKASEQKLQNEFKVGGRYAKYVLVVLVIVYIFNFIDRQILSILAEDIKADLGISDAEIGFLYGTAFAVFYAVFGLPLGRLA</sequence>
<feature type="non-terminal residue" evidence="2">
    <location>
        <position position="83"/>
    </location>
</feature>
<dbReference type="SUPFAM" id="SSF103473">
    <property type="entry name" value="MFS general substrate transporter"/>
    <property type="match status" value="1"/>
</dbReference>
<protein>
    <recommendedName>
        <fullName evidence="3">Major facilitator superfamily (MFS) profile domain-containing protein</fullName>
    </recommendedName>
</protein>
<feature type="transmembrane region" description="Helical" evidence="1">
    <location>
        <begin position="20"/>
        <end position="37"/>
    </location>
</feature>
<keyword evidence="1" id="KW-1133">Transmembrane helix</keyword>
<evidence type="ECO:0000313" key="2">
    <source>
        <dbReference type="EMBL" id="SVD50577.1"/>
    </source>
</evidence>
<gene>
    <name evidence="2" type="ORF">METZ01_LOCUS403431</name>
</gene>